<dbReference type="AlphaFoldDB" id="A0A5C6T2C2"/>
<dbReference type="Gene3D" id="2.120.10.30">
    <property type="entry name" value="TolB, C-terminal domain"/>
    <property type="match status" value="1"/>
</dbReference>
<name>A0A5C6T2C2_FUSOC</name>
<dbReference type="EMBL" id="VMNF01000007">
    <property type="protein sequence ID" value="TXC04529.1"/>
    <property type="molecule type" value="Genomic_DNA"/>
</dbReference>
<sequence length="88" mass="9500">MSPIKTVFQLNFKPSFFESITVRPSGTLIVTRQDANEIWEIDPVSGAGKCIVTVPDAASVTGIAQVLPDVYAFGAGTYWNYNTQASAE</sequence>
<gene>
    <name evidence="1" type="ORF">FocTR4_00002215</name>
</gene>
<dbReference type="Proteomes" id="UP000321331">
    <property type="component" value="Unassembled WGS sequence"/>
</dbReference>
<reference evidence="1 2" key="1">
    <citation type="submission" date="2019-07" db="EMBL/GenBank/DDBJ databases">
        <title>The First High-Quality Draft Genome Sequence of the Causal Agent of the Current Panama Disease Epidemic.</title>
        <authorList>
            <person name="Warmington R.J."/>
            <person name="Kay W."/>
            <person name="Jeffries A."/>
            <person name="Bebber D."/>
            <person name="Moore K."/>
            <person name="Studholme D.J."/>
        </authorList>
    </citation>
    <scope>NUCLEOTIDE SEQUENCE [LARGE SCALE GENOMIC DNA]</scope>
    <source>
        <strain evidence="1 2">TR4</strain>
    </source>
</reference>
<dbReference type="SUPFAM" id="SSF63829">
    <property type="entry name" value="Calcium-dependent phosphotriesterase"/>
    <property type="match status" value="1"/>
</dbReference>
<evidence type="ECO:0000313" key="1">
    <source>
        <dbReference type="EMBL" id="TXC04529.1"/>
    </source>
</evidence>
<accession>A0A5C6T2C2</accession>
<evidence type="ECO:0000313" key="2">
    <source>
        <dbReference type="Proteomes" id="UP000321331"/>
    </source>
</evidence>
<protein>
    <submittedName>
        <fullName evidence="1">Uncharacterized protein</fullName>
    </submittedName>
</protein>
<dbReference type="InterPro" id="IPR011042">
    <property type="entry name" value="6-blade_b-propeller_TolB-like"/>
</dbReference>
<organism evidence="1 2">
    <name type="scientific">Fusarium oxysporum f. sp. cubense</name>
    <dbReference type="NCBI Taxonomy" id="61366"/>
    <lineage>
        <taxon>Eukaryota</taxon>
        <taxon>Fungi</taxon>
        <taxon>Dikarya</taxon>
        <taxon>Ascomycota</taxon>
        <taxon>Pezizomycotina</taxon>
        <taxon>Sordariomycetes</taxon>
        <taxon>Hypocreomycetidae</taxon>
        <taxon>Hypocreales</taxon>
        <taxon>Nectriaceae</taxon>
        <taxon>Fusarium</taxon>
        <taxon>Fusarium oxysporum species complex</taxon>
    </lineage>
</organism>
<proteinExistence type="predicted"/>
<comment type="caution">
    <text evidence="1">The sequence shown here is derived from an EMBL/GenBank/DDBJ whole genome shotgun (WGS) entry which is preliminary data.</text>
</comment>